<accession>A0A2U1F7P2</accession>
<evidence type="ECO:0000313" key="2">
    <source>
        <dbReference type="Proteomes" id="UP000245639"/>
    </source>
</evidence>
<proteinExistence type="predicted"/>
<dbReference type="InterPro" id="IPR011749">
    <property type="entry name" value="CHP02243"/>
</dbReference>
<dbReference type="Proteomes" id="UP000245639">
    <property type="component" value="Unassembled WGS sequence"/>
</dbReference>
<dbReference type="NCBIfam" id="TIGR02243">
    <property type="entry name" value="putative baseplate assembly protein"/>
    <property type="match status" value="1"/>
</dbReference>
<comment type="caution">
    <text evidence="1">The sequence shown here is derived from an EMBL/GenBank/DDBJ whole genome shotgun (WGS) entry which is preliminary data.</text>
</comment>
<keyword evidence="2" id="KW-1185">Reference proteome</keyword>
<evidence type="ECO:0000313" key="1">
    <source>
        <dbReference type="EMBL" id="PVZ08205.1"/>
    </source>
</evidence>
<dbReference type="AlphaFoldDB" id="A0A2U1F7P2"/>
<name>A0A2U1F7P2_9PSEU</name>
<dbReference type="OrthoDB" id="266253at2"/>
<reference evidence="1 2" key="1">
    <citation type="submission" date="2018-04" db="EMBL/GenBank/DDBJ databases">
        <title>Genomic Encyclopedia of Type Strains, Phase IV (KMG-IV): sequencing the most valuable type-strain genomes for metagenomic binning, comparative biology and taxonomic classification.</title>
        <authorList>
            <person name="Goeker M."/>
        </authorList>
    </citation>
    <scope>NUCLEOTIDE SEQUENCE [LARGE SCALE GENOMIC DNA]</scope>
    <source>
        <strain evidence="1 2">DSM 45771</strain>
    </source>
</reference>
<sequence length="999" mass="103720">MTPVPVSNPPGLDALTYRVGTHGRFLASMLADLAEVPALADLRARTPDDLAIALLDGWAVIADVLSFYTERIANEGYLRTATEHRSLLALGWLVGHRPRPGVAASTWLAFTLDPATDTVIPRGTAAASVPGAGGAPQVFETGETIEARAAWNAIPARRSRPTVLSPGSVPDVLYLSGAVASPGPGGRVLAVFGDGPGAQEVRTVQALDPEPEHDRTVLRLVSPPRAIDRRRPDLTEVLDVLGRPGSRPPVSSAALERDPTTVFGPGSDVGLQVRGTLNPAIRRFLYTAYGAVSGNVDPTATLQLLTVRAAPHGATARPRTIRSENGVATGEQEWLLDDVTALRVNVANGLGAVTVDLARGALAASTGALAPPASTTVDFGGLVEVEAAVDQGTLTITLGGAVERVVTVREEIVMEAPAIVEVTVEGVALAPGPGATLQRPVGERARLRASRRDGIEAVVESVPPAGGRTVVALDGVYEGIAPQGWALVERGDGAGPVISRVTAVDVAARSSYEFPSRVTALTLADDWLGAQDYSLAAARSATVFAGSRLAALADRPCRTDVAGAAIELDGLYDGLRSGRRMIVTGERTDVPGAIPGAETVMVARVVHAADPQVPGDPVRTTLHLASPLSATYRCASVELCANVVPADHGESGAEVLGSGDAAVPRAAFTLRRAPVTHLADPGPSGAASTLEVRVDEVRWRSADTVLDLDPSTRGYTTRVDEHSLTTVEFGDGEHGVRPPSGTENITASYRIGLGAQGNVDAGAIRQLRARPLGVSAVTNPLAATGGADPDGPADSRRTIPLALGALDRVVSVADHAAFALARSGIAKATARRLTAWGRSVVHLTVAGTADTPVTPGSALHRALRQALHDLGDADQPVIVAPRELLLIMLAARVGVHPDHRWEVVEAAVRRALLDRFGFARRELGQDVVLSDVLTTAAAVPGVTAVDVDGLGIVGVPLGPAPPERIPVSLDRSVNREPLPAQLALLSPDVPDTLILERLP</sequence>
<organism evidence="1 2">
    <name type="scientific">Actinomycetospora cinnamomea</name>
    <dbReference type="NCBI Taxonomy" id="663609"/>
    <lineage>
        <taxon>Bacteria</taxon>
        <taxon>Bacillati</taxon>
        <taxon>Actinomycetota</taxon>
        <taxon>Actinomycetes</taxon>
        <taxon>Pseudonocardiales</taxon>
        <taxon>Pseudonocardiaceae</taxon>
        <taxon>Actinomycetospora</taxon>
    </lineage>
</organism>
<protein>
    <submittedName>
        <fullName evidence="1">Putative phage baseplate assembly protein</fullName>
    </submittedName>
</protein>
<gene>
    <name evidence="1" type="ORF">C8D89_10988</name>
</gene>
<dbReference type="RefSeq" id="WP_116709445.1">
    <property type="nucleotide sequence ID" value="NZ_QEKW01000009.1"/>
</dbReference>
<dbReference type="EMBL" id="QEKW01000009">
    <property type="protein sequence ID" value="PVZ08205.1"/>
    <property type="molecule type" value="Genomic_DNA"/>
</dbReference>